<feature type="chain" id="PRO_5022659245" evidence="2">
    <location>
        <begin position="27"/>
        <end position="311"/>
    </location>
</feature>
<name>A0A5C4N9V4_9RHOB</name>
<dbReference type="InterPro" id="IPR022472">
    <property type="entry name" value="VPLPA-CTERM"/>
</dbReference>
<feature type="transmembrane region" description="Helical" evidence="1">
    <location>
        <begin position="284"/>
        <end position="305"/>
    </location>
</feature>
<feature type="signal peptide" evidence="2">
    <location>
        <begin position="1"/>
        <end position="26"/>
    </location>
</feature>
<keyword evidence="1" id="KW-0812">Transmembrane</keyword>
<dbReference type="NCBIfam" id="NF041929">
    <property type="entry name" value="Xrt_dep_XDP2"/>
    <property type="match status" value="1"/>
</dbReference>
<sequence>MKHKLVNQLAVVAAASVATFASVANAAVIHPTAVTVTVPTGAAASTSTTAGTVYTDDVLLDSITFGSTTISGAASFSAVKRFQVLTGRAHINAEYGDKDTASDGDSNPFAKAGVIAGQAPTATERESVTPAIQDAALLNAFNSRSLTEMSDGEDNQEYSFKLLFANGLNDDSSDPDITPELLFVERNGNDANIWVQAIIGGTFGNPEYSNEVKVGSDTYWSGSKILVNTVEIDSPQLLSFGGFDLNDFGLAAGTTVYGLKVRAKGADLNGMFLASADPTRFTPALVPVPASLPLLAGAMGALALLRRRRKA</sequence>
<accession>A0A5C4N9V4</accession>
<dbReference type="NCBIfam" id="TIGR02595">
    <property type="entry name" value="PEP_CTERM"/>
    <property type="match status" value="1"/>
</dbReference>
<dbReference type="AlphaFoldDB" id="A0A5C4N9V4"/>
<dbReference type="NCBIfam" id="TIGR03370">
    <property type="entry name" value="VPLPA-CTERM"/>
    <property type="match status" value="1"/>
</dbReference>
<organism evidence="3 4">
    <name type="scientific">Rubellimicrobium roseum</name>
    <dbReference type="NCBI Taxonomy" id="687525"/>
    <lineage>
        <taxon>Bacteria</taxon>
        <taxon>Pseudomonadati</taxon>
        <taxon>Pseudomonadota</taxon>
        <taxon>Alphaproteobacteria</taxon>
        <taxon>Rhodobacterales</taxon>
        <taxon>Roseobacteraceae</taxon>
        <taxon>Rubellimicrobium</taxon>
    </lineage>
</organism>
<dbReference type="EMBL" id="VDFV01000047">
    <property type="protein sequence ID" value="TNC63750.1"/>
    <property type="molecule type" value="Genomic_DNA"/>
</dbReference>
<evidence type="ECO:0000256" key="1">
    <source>
        <dbReference type="SAM" id="Phobius"/>
    </source>
</evidence>
<keyword evidence="2" id="KW-0732">Signal</keyword>
<evidence type="ECO:0000313" key="3">
    <source>
        <dbReference type="EMBL" id="TNC63750.1"/>
    </source>
</evidence>
<dbReference type="Proteomes" id="UP000305709">
    <property type="component" value="Unassembled WGS sequence"/>
</dbReference>
<protein>
    <submittedName>
        <fullName evidence="3">VPLPA-CTERM sorting domain-containing protein</fullName>
    </submittedName>
</protein>
<keyword evidence="1" id="KW-1133">Transmembrane helix</keyword>
<dbReference type="RefSeq" id="WP_139083304.1">
    <property type="nucleotide sequence ID" value="NZ_VDFV01000047.1"/>
</dbReference>
<comment type="caution">
    <text evidence="3">The sequence shown here is derived from an EMBL/GenBank/DDBJ whole genome shotgun (WGS) entry which is preliminary data.</text>
</comment>
<keyword evidence="1" id="KW-0472">Membrane</keyword>
<evidence type="ECO:0000256" key="2">
    <source>
        <dbReference type="SAM" id="SignalP"/>
    </source>
</evidence>
<dbReference type="InterPro" id="IPR013424">
    <property type="entry name" value="Ice-binding_C"/>
</dbReference>
<gene>
    <name evidence="3" type="ORF">FHG71_19150</name>
</gene>
<proteinExistence type="predicted"/>
<reference evidence="3 4" key="1">
    <citation type="submission" date="2019-06" db="EMBL/GenBank/DDBJ databases">
        <authorList>
            <person name="Jiang L."/>
        </authorList>
    </citation>
    <scope>NUCLEOTIDE SEQUENCE [LARGE SCALE GENOMIC DNA]</scope>
    <source>
        <strain evidence="3 4">YIM 48858</strain>
    </source>
</reference>
<dbReference type="OrthoDB" id="7861576at2"/>
<keyword evidence="4" id="KW-1185">Reference proteome</keyword>
<evidence type="ECO:0000313" key="4">
    <source>
        <dbReference type="Proteomes" id="UP000305709"/>
    </source>
</evidence>